<evidence type="ECO:0000256" key="5">
    <source>
        <dbReference type="ARBA" id="ARBA00023136"/>
    </source>
</evidence>
<dbReference type="SMART" id="SM00434">
    <property type="entry name" value="TOP4c"/>
    <property type="match status" value="1"/>
</dbReference>
<keyword evidence="6 7" id="KW-0413">Isomerase</keyword>
<dbReference type="GO" id="GO:0007059">
    <property type="term" value="P:chromosome segregation"/>
    <property type="evidence" value="ECO:0007669"/>
    <property type="project" value="UniProtKB-UniRule"/>
</dbReference>
<dbReference type="PROSITE" id="PS52040">
    <property type="entry name" value="TOPO_IIA"/>
    <property type="match status" value="1"/>
</dbReference>
<dbReference type="InterPro" id="IPR050220">
    <property type="entry name" value="Type_II_DNA_Topoisomerases"/>
</dbReference>
<dbReference type="InterPro" id="IPR013758">
    <property type="entry name" value="Topo_IIA_A/C_ab"/>
</dbReference>
<gene>
    <name evidence="7 11" type="primary">parC</name>
    <name evidence="10" type="ORF">C1707_14570</name>
    <name evidence="11" type="ORF">CFHF_05565</name>
</gene>
<evidence type="ECO:0000313" key="12">
    <source>
        <dbReference type="Proteomes" id="UP000234483"/>
    </source>
</evidence>
<dbReference type="CDD" id="cd00187">
    <property type="entry name" value="TOP4c"/>
    <property type="match status" value="1"/>
</dbReference>
<evidence type="ECO:0000256" key="1">
    <source>
        <dbReference type="ARBA" id="ARBA00000185"/>
    </source>
</evidence>
<dbReference type="PANTHER" id="PTHR43493">
    <property type="entry name" value="DNA GYRASE/TOPOISOMERASE SUBUNIT A"/>
    <property type="match status" value="1"/>
</dbReference>
<evidence type="ECO:0000256" key="8">
    <source>
        <dbReference type="PROSITE-ProRule" id="PRU01384"/>
    </source>
</evidence>
<dbReference type="EMBL" id="PJRQ01000011">
    <property type="protein sequence ID" value="PLR18230.1"/>
    <property type="molecule type" value="Genomic_DNA"/>
</dbReference>
<dbReference type="GO" id="GO:0009330">
    <property type="term" value="C:DNA topoisomerase type II (double strand cut, ATP-hydrolyzing) complex"/>
    <property type="evidence" value="ECO:0007669"/>
    <property type="project" value="UniProtKB-ARBA"/>
</dbReference>
<dbReference type="Pfam" id="PF03989">
    <property type="entry name" value="DNA_gyraseA_C"/>
    <property type="match status" value="3"/>
</dbReference>
<dbReference type="Gene3D" id="3.30.1360.40">
    <property type="match status" value="1"/>
</dbReference>
<feature type="site" description="Interaction with DNA" evidence="7">
    <location>
        <position position="90"/>
    </location>
</feature>
<comment type="catalytic activity">
    <reaction evidence="1 7 8">
        <text>ATP-dependent breakage, passage and rejoining of double-stranded DNA.</text>
        <dbReference type="EC" id="5.6.2.2"/>
    </reaction>
</comment>
<keyword evidence="4 7" id="KW-0238">DNA-binding</keyword>
<comment type="similarity">
    <text evidence="7">Belongs to the type II topoisomerase GyrA/ParC subunit family. ParC type 1 subfamily.</text>
</comment>
<evidence type="ECO:0000256" key="3">
    <source>
        <dbReference type="ARBA" id="ARBA00023029"/>
    </source>
</evidence>
<dbReference type="GO" id="GO:0005524">
    <property type="term" value="F:ATP binding"/>
    <property type="evidence" value="ECO:0007669"/>
    <property type="project" value="InterPro"/>
</dbReference>
<accession>A0A2N5CWQ9</accession>
<dbReference type="Pfam" id="PF00521">
    <property type="entry name" value="DNA_topoisoIV"/>
    <property type="match status" value="1"/>
</dbReference>
<dbReference type="GO" id="GO:0003677">
    <property type="term" value="F:DNA binding"/>
    <property type="evidence" value="ECO:0007669"/>
    <property type="project" value="UniProtKB-UniRule"/>
</dbReference>
<feature type="site" description="Interaction with DNA" evidence="7">
    <location>
        <position position="52"/>
    </location>
</feature>
<dbReference type="NCBIfam" id="NF004044">
    <property type="entry name" value="PRK05561.1"/>
    <property type="match status" value="1"/>
</dbReference>
<keyword evidence="13" id="KW-1185">Reference proteome</keyword>
<dbReference type="EMBL" id="CP026100">
    <property type="protein sequence ID" value="AYV47387.1"/>
    <property type="molecule type" value="Genomic_DNA"/>
</dbReference>
<comment type="subunit">
    <text evidence="7">Heterotetramer composed of ParC and ParE.</text>
</comment>
<keyword evidence="5 7" id="KW-0472">Membrane</keyword>
<dbReference type="InterPro" id="IPR006691">
    <property type="entry name" value="GyrA/parC_rep"/>
</dbReference>
<dbReference type="PANTHER" id="PTHR43493:SF1">
    <property type="entry name" value="DNA TOPOISOMERASE 4 SUBUNIT A"/>
    <property type="match status" value="1"/>
</dbReference>
<dbReference type="KEGG" id="cfh:C1707_14570"/>
<name>A0A2N5CWQ9_9CAUL</name>
<evidence type="ECO:0000313" key="11">
    <source>
        <dbReference type="EMBL" id="PLR18230.1"/>
    </source>
</evidence>
<dbReference type="InterPro" id="IPR005742">
    <property type="entry name" value="TopoIV_A_Gneg"/>
</dbReference>
<evidence type="ECO:0000313" key="13">
    <source>
        <dbReference type="Proteomes" id="UP000281192"/>
    </source>
</evidence>
<evidence type="ECO:0000256" key="6">
    <source>
        <dbReference type="ARBA" id="ARBA00023235"/>
    </source>
</evidence>
<feature type="domain" description="Topo IIA-type catalytic" evidence="9">
    <location>
        <begin position="44"/>
        <end position="516"/>
    </location>
</feature>
<comment type="subcellular location">
    <subcellularLocation>
        <location evidence="7">Cell membrane</location>
        <topology evidence="7">Peripheral membrane protein</topology>
    </subcellularLocation>
</comment>
<feature type="site" description="Transition state stabilizer" evidence="7">
    <location>
        <position position="131"/>
    </location>
</feature>
<dbReference type="NCBIfam" id="TIGR01062">
    <property type="entry name" value="parC_Gneg"/>
    <property type="match status" value="1"/>
</dbReference>
<feature type="site" description="Interaction with DNA" evidence="7">
    <location>
        <position position="88"/>
    </location>
</feature>
<feature type="active site" description="O-(5'-phospho-DNA)-tyrosine intermediate" evidence="7 8">
    <location>
        <position position="132"/>
    </location>
</feature>
<dbReference type="Gene3D" id="3.90.199.10">
    <property type="entry name" value="Topoisomerase II, domain 5"/>
    <property type="match status" value="1"/>
</dbReference>
<dbReference type="SUPFAM" id="SSF101904">
    <property type="entry name" value="GyrA/ParC C-terminal domain-like"/>
    <property type="match status" value="1"/>
</dbReference>
<dbReference type="InterPro" id="IPR035516">
    <property type="entry name" value="Gyrase/topoIV_suA_C"/>
</dbReference>
<dbReference type="HAMAP" id="MF_00936">
    <property type="entry name" value="ParC_type1"/>
    <property type="match status" value="1"/>
</dbReference>
<dbReference type="Proteomes" id="UP000234483">
    <property type="component" value="Unassembled WGS sequence"/>
</dbReference>
<dbReference type="Gene3D" id="1.10.268.10">
    <property type="entry name" value="Topoisomerase, domain 3"/>
    <property type="match status" value="1"/>
</dbReference>
<dbReference type="GO" id="GO:0005694">
    <property type="term" value="C:chromosome"/>
    <property type="evidence" value="ECO:0007669"/>
    <property type="project" value="InterPro"/>
</dbReference>
<sequence length="759" mass="83429">MNKPVIPPPGGPGDGDRILEEPLTEALSKRYLAYALSTIGSRALPDVRDGMKPVHRRVLYAMSNMRLNPESAARKCAKVVGEVMGNFHPHGDQSIYDALVRLAQDFSQRIPLVEGQGNFGNIDGDNAAAMRYTECKMTEAATLLLDGIDEDAVDFRPTYDGQDEEPVVLPSGFPNLLANGSAGIAVGMATSIPPHNPAELIDACLLLLSNPEATTAEILERVPGPDFPTGGVIVEPAASLLETYETGRGGVRTRAKWEREETGRGGYQIVVTEIPYQVKKSDLVEQLADLIESKKAALLGDVRDESAEDIRLVLEPKSKNVEPEVLMESLFKLSALESRFSVNINVLDARGTPGVMGIKAALMAFLAHRREVLTRRARHRLAKIEARLHILDGLLIAYLNLDEVIRIVRYEDKPKEKLMAAFALSDIQADAILNTRLRQLAKLEEMEIRREHAELVEERDGILAMLASDKKQWDLVGTGLRQVRASLIKIKHPLDKPRPTGVTGRSVFDVAPVVDADAAIEAMIVREPITIILSERGWIRAAKGKIEDPSELKFKEGDKLGFLVPAETTDKLLLFTSDGRFFTLGCANLPSARGHGEPVRMMIELDDKVKIIDVFPFKAGRKRILASKQGYGFLLPEEEALANRKAGKQVLTVDAAGAAFCLEAVGDQLAVVGDNGKILIFPLEELPEMPRGKGVKLQAYREGGLRDGLSFNAETGGYWIDTALRRREWTDWQTFVGRRAGAGKLAPKGFPAQKRFRPK</sequence>
<evidence type="ECO:0000259" key="9">
    <source>
        <dbReference type="PROSITE" id="PS52040"/>
    </source>
</evidence>
<organism evidence="11 12">
    <name type="scientific">Caulobacter flavus</name>
    <dbReference type="NCBI Taxonomy" id="1679497"/>
    <lineage>
        <taxon>Bacteria</taxon>
        <taxon>Pseudomonadati</taxon>
        <taxon>Pseudomonadota</taxon>
        <taxon>Alphaproteobacteria</taxon>
        <taxon>Caulobacterales</taxon>
        <taxon>Caulobacteraceae</taxon>
        <taxon>Caulobacter</taxon>
    </lineage>
</organism>
<dbReference type="InterPro" id="IPR013760">
    <property type="entry name" value="Topo_IIA-like_dom_sf"/>
</dbReference>
<protein>
    <recommendedName>
        <fullName evidence="7">DNA topoisomerase 4 subunit A</fullName>
        <ecNumber evidence="7">5.6.2.2</ecNumber>
    </recommendedName>
    <alternativeName>
        <fullName evidence="7">Topoisomerase IV subunit A</fullName>
    </alternativeName>
</protein>
<evidence type="ECO:0000256" key="7">
    <source>
        <dbReference type="HAMAP-Rule" id="MF_00936"/>
    </source>
</evidence>
<dbReference type="GO" id="GO:0006265">
    <property type="term" value="P:DNA topological change"/>
    <property type="evidence" value="ECO:0007669"/>
    <property type="project" value="UniProtKB-UniRule"/>
</dbReference>
<dbReference type="GO" id="GO:0003918">
    <property type="term" value="F:DNA topoisomerase type II (double strand cut, ATP-hydrolyzing) activity"/>
    <property type="evidence" value="ECO:0007669"/>
    <property type="project" value="UniProtKB-UniRule"/>
</dbReference>
<keyword evidence="3 7" id="KW-0799">Topoisomerase</keyword>
<reference evidence="10 13" key="2">
    <citation type="submission" date="2018-01" db="EMBL/GenBank/DDBJ databases">
        <title>Complete genome sequence of Caulobacter flavus RHGG3.</title>
        <authorList>
            <person name="Yang E."/>
        </authorList>
    </citation>
    <scope>NUCLEOTIDE SEQUENCE [LARGE SCALE GENOMIC DNA]</scope>
    <source>
        <strain evidence="10 13">RHGG3</strain>
    </source>
</reference>
<dbReference type="Gene3D" id="2.120.10.90">
    <property type="entry name" value="DNA gyrase/topoisomerase IV, subunit A, C-terminal"/>
    <property type="match status" value="1"/>
</dbReference>
<comment type="function">
    <text evidence="7">Topoisomerase IV is essential for chromosome segregation. It relaxes supercoiled DNA. Performs the decatenation events required during the replication of a circular DNA molecule.</text>
</comment>
<dbReference type="GO" id="GO:0005737">
    <property type="term" value="C:cytoplasm"/>
    <property type="evidence" value="ECO:0007669"/>
    <property type="project" value="TreeGrafter"/>
</dbReference>
<reference evidence="11 12" key="1">
    <citation type="submission" date="2017-12" db="EMBL/GenBank/DDBJ databases">
        <title>The genome sequence of Caulobacter flavus CGMCC1 15093.</title>
        <authorList>
            <person name="Gao J."/>
            <person name="Mao X."/>
            <person name="Sun J."/>
        </authorList>
    </citation>
    <scope>NUCLEOTIDE SEQUENCE [LARGE SCALE GENOMIC DNA]</scope>
    <source>
        <strain evidence="11 12">CGMCC1 15093</strain>
    </source>
</reference>
<dbReference type="InterPro" id="IPR002205">
    <property type="entry name" value="Topo_IIA_dom_A"/>
</dbReference>
<dbReference type="FunFam" id="1.10.268.10:FF:000001">
    <property type="entry name" value="DNA gyrase subunit A"/>
    <property type="match status" value="1"/>
</dbReference>
<dbReference type="SUPFAM" id="SSF56719">
    <property type="entry name" value="Type II DNA topoisomerase"/>
    <property type="match status" value="1"/>
</dbReference>
<dbReference type="Proteomes" id="UP000281192">
    <property type="component" value="Chromosome"/>
</dbReference>
<keyword evidence="2 7" id="KW-1003">Cell membrane</keyword>
<proteinExistence type="inferred from homology"/>
<evidence type="ECO:0000256" key="4">
    <source>
        <dbReference type="ARBA" id="ARBA00023125"/>
    </source>
</evidence>
<evidence type="ECO:0000256" key="2">
    <source>
        <dbReference type="ARBA" id="ARBA00022475"/>
    </source>
</evidence>
<dbReference type="EC" id="5.6.2.2" evidence="7"/>
<evidence type="ECO:0000313" key="10">
    <source>
        <dbReference type="EMBL" id="AYV47387.1"/>
    </source>
</evidence>
<dbReference type="AlphaFoldDB" id="A0A2N5CWQ9"/>
<dbReference type="GO" id="GO:0019897">
    <property type="term" value="C:extrinsic component of plasma membrane"/>
    <property type="evidence" value="ECO:0007669"/>
    <property type="project" value="UniProtKB-UniRule"/>
</dbReference>
<dbReference type="RefSeq" id="WP_101712039.1">
    <property type="nucleotide sequence ID" value="NZ_CP026100.1"/>
</dbReference>
<dbReference type="OrthoDB" id="9806486at2"/>
<dbReference type="InterPro" id="IPR013757">
    <property type="entry name" value="Topo_IIA_A_a_sf"/>
</dbReference>